<dbReference type="GO" id="GO:0140359">
    <property type="term" value="F:ABC-type transporter activity"/>
    <property type="evidence" value="ECO:0007669"/>
    <property type="project" value="InterPro"/>
</dbReference>
<organism evidence="2 3">
    <name type="scientific">Halopiger aswanensis</name>
    <dbReference type="NCBI Taxonomy" id="148449"/>
    <lineage>
        <taxon>Archaea</taxon>
        <taxon>Methanobacteriati</taxon>
        <taxon>Methanobacteriota</taxon>
        <taxon>Stenosarchaea group</taxon>
        <taxon>Halobacteria</taxon>
        <taxon>Halobacteriales</taxon>
        <taxon>Natrialbaceae</taxon>
        <taxon>Halopiger</taxon>
    </lineage>
</organism>
<evidence type="ECO:0000256" key="1">
    <source>
        <dbReference type="SAM" id="Phobius"/>
    </source>
</evidence>
<feature type="transmembrane region" description="Helical" evidence="1">
    <location>
        <begin position="172"/>
        <end position="190"/>
    </location>
</feature>
<dbReference type="PANTHER" id="PTHR43471">
    <property type="entry name" value="ABC TRANSPORTER PERMEASE"/>
    <property type="match status" value="1"/>
</dbReference>
<dbReference type="Proteomes" id="UP000283805">
    <property type="component" value="Unassembled WGS sequence"/>
</dbReference>
<feature type="transmembrane region" description="Helical" evidence="1">
    <location>
        <begin position="24"/>
        <end position="43"/>
    </location>
</feature>
<keyword evidence="3" id="KW-1185">Reference proteome</keyword>
<feature type="transmembrane region" description="Helical" evidence="1">
    <location>
        <begin position="239"/>
        <end position="260"/>
    </location>
</feature>
<evidence type="ECO:0000313" key="3">
    <source>
        <dbReference type="Proteomes" id="UP000283805"/>
    </source>
</evidence>
<dbReference type="EMBL" id="RAPO01000001">
    <property type="protein sequence ID" value="RKD98365.1"/>
    <property type="molecule type" value="Genomic_DNA"/>
</dbReference>
<evidence type="ECO:0000313" key="2">
    <source>
        <dbReference type="EMBL" id="RKD98365.1"/>
    </source>
</evidence>
<feature type="transmembrane region" description="Helical" evidence="1">
    <location>
        <begin position="144"/>
        <end position="165"/>
    </location>
</feature>
<feature type="transmembrane region" description="Helical" evidence="1">
    <location>
        <begin position="108"/>
        <end position="132"/>
    </location>
</feature>
<comment type="caution">
    <text evidence="2">The sequence shown here is derived from an EMBL/GenBank/DDBJ whole genome shotgun (WGS) entry which is preliminary data.</text>
</comment>
<feature type="transmembrane region" description="Helical" evidence="1">
    <location>
        <begin position="55"/>
        <end position="80"/>
    </location>
</feature>
<dbReference type="RefSeq" id="WP_120243796.1">
    <property type="nucleotide sequence ID" value="NZ_RAPO01000001.1"/>
</dbReference>
<dbReference type="PANTHER" id="PTHR43471:SF1">
    <property type="entry name" value="ABC TRANSPORTER PERMEASE PROTEIN NOSY-RELATED"/>
    <property type="match status" value="1"/>
</dbReference>
<protein>
    <submittedName>
        <fullName evidence="2">ABC-2 type transport system permease protein</fullName>
    </submittedName>
</protein>
<dbReference type="Pfam" id="PF12679">
    <property type="entry name" value="ABC2_membrane_2"/>
    <property type="match status" value="1"/>
</dbReference>
<accession>A0A3R7DG10</accession>
<dbReference type="OrthoDB" id="86287at2157"/>
<gene>
    <name evidence="2" type="ORF">ATJ93_1372</name>
</gene>
<keyword evidence="1" id="KW-1133">Transmembrane helix</keyword>
<name>A0A3R7DG10_9EURY</name>
<reference evidence="2 3" key="1">
    <citation type="submission" date="2018-09" db="EMBL/GenBank/DDBJ databases">
        <title>Genomic Encyclopedia of Archaeal and Bacterial Type Strains, Phase II (KMG-II): from individual species to whole genera.</title>
        <authorList>
            <person name="Goeker M."/>
        </authorList>
    </citation>
    <scope>NUCLEOTIDE SEQUENCE [LARGE SCALE GENOMIC DNA]</scope>
    <source>
        <strain evidence="2 3">DSM 13151</strain>
    </source>
</reference>
<keyword evidence="1" id="KW-0812">Transmembrane</keyword>
<dbReference type="GO" id="GO:0005886">
    <property type="term" value="C:plasma membrane"/>
    <property type="evidence" value="ECO:0007669"/>
    <property type="project" value="UniProtKB-SubCell"/>
</dbReference>
<dbReference type="AlphaFoldDB" id="A0A3R7DG10"/>
<sequence length="267" mass="28715">MSRSRGWLLIARKEVGDAIRNRQLYSNAALFALVFALIAYLHVDRARAGYAEPVNLVGLLSGVSIVLVPAVALMLSYAAIVKPREDGQLTLLLGLPYDRRDVVVGTYLGRYVVLAVSLVAGVLAAALVTLVFSVELAAVELGGYLVAAAVLGLAYVAIATCLSTLTRDQTWASIGAFVVFMLFVFAWRFVPDAAVFLVNGLEMPSQRPWWHPYVGALSPSVAYERALDLVLEADPDRTLSLFGVAVLLGWAVLAPAAGYARFKTSDL</sequence>
<keyword evidence="1" id="KW-0472">Membrane</keyword>
<proteinExistence type="predicted"/>